<accession>A0A940YLH7</accession>
<dbReference type="PROSITE" id="PS51352">
    <property type="entry name" value="THIOREDOXIN_2"/>
    <property type="match status" value="1"/>
</dbReference>
<dbReference type="Pfam" id="PF00578">
    <property type="entry name" value="AhpC-TSA"/>
    <property type="match status" value="1"/>
</dbReference>
<feature type="domain" description="Thioredoxin" evidence="1">
    <location>
        <begin position="30"/>
        <end position="170"/>
    </location>
</feature>
<dbReference type="Proteomes" id="UP000678374">
    <property type="component" value="Unassembled WGS sequence"/>
</dbReference>
<evidence type="ECO:0000259" key="1">
    <source>
        <dbReference type="PROSITE" id="PS51352"/>
    </source>
</evidence>
<organism evidence="2 3">
    <name type="scientific">Ideonella aquatica</name>
    <dbReference type="NCBI Taxonomy" id="2824119"/>
    <lineage>
        <taxon>Bacteria</taxon>
        <taxon>Pseudomonadati</taxon>
        <taxon>Pseudomonadota</taxon>
        <taxon>Betaproteobacteria</taxon>
        <taxon>Burkholderiales</taxon>
        <taxon>Sphaerotilaceae</taxon>
        <taxon>Ideonella</taxon>
    </lineage>
</organism>
<dbReference type="EMBL" id="JAGQDE010000018">
    <property type="protein sequence ID" value="MBQ0960827.1"/>
    <property type="molecule type" value="Genomic_DNA"/>
</dbReference>
<dbReference type="RefSeq" id="WP_210803499.1">
    <property type="nucleotide sequence ID" value="NZ_JAGQDE010000018.1"/>
</dbReference>
<dbReference type="AlphaFoldDB" id="A0A940YLH7"/>
<reference evidence="2" key="1">
    <citation type="submission" date="2021-04" db="EMBL/GenBank/DDBJ databases">
        <title>The genome sequence of Ideonella sp. 4Y11.</title>
        <authorList>
            <person name="Liu Y."/>
        </authorList>
    </citation>
    <scope>NUCLEOTIDE SEQUENCE</scope>
    <source>
        <strain evidence="2">4Y11</strain>
    </source>
</reference>
<gene>
    <name evidence="2" type="ORF">KAK06_17870</name>
</gene>
<dbReference type="InterPro" id="IPR000866">
    <property type="entry name" value="AhpC/TSA"/>
</dbReference>
<dbReference type="InterPro" id="IPR013766">
    <property type="entry name" value="Thioredoxin_domain"/>
</dbReference>
<dbReference type="Gene3D" id="3.40.30.10">
    <property type="entry name" value="Glutaredoxin"/>
    <property type="match status" value="1"/>
</dbReference>
<comment type="caution">
    <text evidence="2">The sequence shown here is derived from an EMBL/GenBank/DDBJ whole genome shotgun (WGS) entry which is preliminary data.</text>
</comment>
<dbReference type="CDD" id="cd02966">
    <property type="entry name" value="TlpA_like_family"/>
    <property type="match status" value="1"/>
</dbReference>
<name>A0A940YLH7_9BURK</name>
<dbReference type="InterPro" id="IPR036249">
    <property type="entry name" value="Thioredoxin-like_sf"/>
</dbReference>
<proteinExistence type="predicted"/>
<protein>
    <submittedName>
        <fullName evidence="2">TlpA family protein disulfide reductase</fullName>
    </submittedName>
</protein>
<keyword evidence="3" id="KW-1185">Reference proteome</keyword>
<dbReference type="SUPFAM" id="SSF52833">
    <property type="entry name" value="Thioredoxin-like"/>
    <property type="match status" value="1"/>
</dbReference>
<evidence type="ECO:0000313" key="2">
    <source>
        <dbReference type="EMBL" id="MBQ0960827.1"/>
    </source>
</evidence>
<evidence type="ECO:0000313" key="3">
    <source>
        <dbReference type="Proteomes" id="UP000678374"/>
    </source>
</evidence>
<sequence length="171" mass="18463">MSTAPNRHRRVLLQALAGAGLVVGRPAGALQRGEVLVPPPLPLLNGRWLRPEDWAGQAWVLSFFTLDCPYCQRHNARLDTLARRMGGHGLQVLGVTQDDADAVRGHLRRHGLGFDATAQGAALRSLVTARRVVPFTAVVDAAGLVRELIPGEMSDDDVQGLARWAAPVRTT</sequence>
<dbReference type="GO" id="GO:0016491">
    <property type="term" value="F:oxidoreductase activity"/>
    <property type="evidence" value="ECO:0007669"/>
    <property type="project" value="InterPro"/>
</dbReference>
<dbReference type="GO" id="GO:0016209">
    <property type="term" value="F:antioxidant activity"/>
    <property type="evidence" value="ECO:0007669"/>
    <property type="project" value="InterPro"/>
</dbReference>